<dbReference type="VEuPathDB" id="TriTrypDB:LpyrH10_25_1750"/>
<gene>
    <name evidence="2" type="ORF">ABB37_08677</name>
</gene>
<feature type="region of interest" description="Disordered" evidence="1">
    <location>
        <begin position="873"/>
        <end position="898"/>
    </location>
</feature>
<evidence type="ECO:0000313" key="3">
    <source>
        <dbReference type="Proteomes" id="UP000037923"/>
    </source>
</evidence>
<dbReference type="RefSeq" id="XP_015653846.1">
    <property type="nucleotide sequence ID" value="XM_015807764.1"/>
</dbReference>
<dbReference type="Proteomes" id="UP000037923">
    <property type="component" value="Unassembled WGS sequence"/>
</dbReference>
<protein>
    <submittedName>
        <fullName evidence="2">Uncharacterized protein</fullName>
    </submittedName>
</protein>
<keyword evidence="3" id="KW-1185">Reference proteome</keyword>
<dbReference type="AlphaFoldDB" id="A0A0M9FT26"/>
<reference evidence="2 3" key="1">
    <citation type="submission" date="2015-07" db="EMBL/GenBank/DDBJ databases">
        <title>High-quality genome of monoxenous trypanosomatid Leptomonas pyrrhocoris.</title>
        <authorList>
            <person name="Flegontov P."/>
            <person name="Butenko A."/>
            <person name="Firsov S."/>
            <person name="Vlcek C."/>
            <person name="Logacheva M.D."/>
            <person name="Field M."/>
            <person name="Filatov D."/>
            <person name="Flegontova O."/>
            <person name="Gerasimov E."/>
            <person name="Jackson A.P."/>
            <person name="Kelly S."/>
            <person name="Opperdoes F."/>
            <person name="O'Reilly A."/>
            <person name="Votypka J."/>
            <person name="Yurchenko V."/>
            <person name="Lukes J."/>
        </authorList>
    </citation>
    <scope>NUCLEOTIDE SEQUENCE [LARGE SCALE GENOMIC DNA]</scope>
    <source>
        <strain evidence="2">H10</strain>
    </source>
</reference>
<feature type="compositionally biased region" description="Acidic residues" evidence="1">
    <location>
        <begin position="882"/>
        <end position="898"/>
    </location>
</feature>
<name>A0A0M9FT26_LEPPY</name>
<dbReference type="GeneID" id="26908961"/>
<accession>A0A0M9FT26</accession>
<dbReference type="OMA" id="CVARWQE"/>
<evidence type="ECO:0000256" key="1">
    <source>
        <dbReference type="SAM" id="MobiDB-lite"/>
    </source>
</evidence>
<sequence>MDESAVAAVRRFSLYGDTAANQELLHLIDHSLDVGGTNAVQTVAPQLLRWSLEDTTAQTSASSLLYVAVLNRHFCLRVVLDHLAQPLDRRPSGLDELQHLYITAARLTAQDAARKQLTQCVAALFIVLEDQLADRLCSWVRGNDNGAVVSAQDCRMALHVLMAAMDLLADRRVPIGSIRRATQRRQLQEHLAIALQSSLDGGEDMQLLVRVAGTAVRFLLEAMYGEPQEVANTFWSALPTSAVWRHCIECLSRSTPPCPEEVLDLVCNVLRCLTTMNAAAETILLEALPAVLQPVSSPATTDWETMSRVIAAALEASTEAIITEQPPDAPLFRLFSSAAERLVLLLQTPATPPCALRHVCEGISALTQVLQPAPIPAMEPTDDPEDFQEIVECLRAANATKVTALEQLRPFLLACETALATRLARSGFALAEWRSVADYVTQRLADREAEDFQVAHEEAELALYTTYERLSRLLGPLTAQVLHAMTEEPDQQLLLVTVNADLMLQWLQSVEPSTLLLQAVLLPPTVTRYVMGGVGSSCTAAWSADASLTVLNVLLRALAFYEAHAVQDSGAVEAVLAVAEAAVKVVVAVQQAGFDIAQVRQSCAPLVALLWHSVTSNVESVFGGKTRHRAVLQLFTLLQRGVVALPDSAIPALTEADTYTQAVLFAGGGATNARMDTPEVFAHTLDCLAQLSECAADAAGEEESAEACVLEGVVARARRHMEVGEWSAEEVAAMLNRWHTRHPQLALCFLKLAATVSAPLQPSLMLAGLLRFFHIPENRDVSTANLAAVLSLDFVQPIAATSPTAASLYSLLRWLLQPHPSFTVADGGRRVRALATCGRFVWEGAPQLTLSEVVEGLLMCVARWQEFTAATALSGPSAESSSNDDGDADGEDEVEDEAQVERKVLEELAVWSRCAAELTELPVNAPGWLASLQCAQDDYERMEVLKNL</sequence>
<evidence type="ECO:0000313" key="2">
    <source>
        <dbReference type="EMBL" id="KPA75407.1"/>
    </source>
</evidence>
<comment type="caution">
    <text evidence="2">The sequence shown here is derived from an EMBL/GenBank/DDBJ whole genome shotgun (WGS) entry which is preliminary data.</text>
</comment>
<dbReference type="OrthoDB" id="271367at2759"/>
<organism evidence="2 3">
    <name type="scientific">Leptomonas pyrrhocoris</name>
    <name type="common">Firebug parasite</name>
    <dbReference type="NCBI Taxonomy" id="157538"/>
    <lineage>
        <taxon>Eukaryota</taxon>
        <taxon>Discoba</taxon>
        <taxon>Euglenozoa</taxon>
        <taxon>Kinetoplastea</taxon>
        <taxon>Metakinetoplastina</taxon>
        <taxon>Trypanosomatida</taxon>
        <taxon>Trypanosomatidae</taxon>
        <taxon>Leishmaniinae</taxon>
        <taxon>Leptomonas</taxon>
    </lineage>
</organism>
<proteinExistence type="predicted"/>
<dbReference type="EMBL" id="LGTL01000025">
    <property type="protein sequence ID" value="KPA75407.1"/>
    <property type="molecule type" value="Genomic_DNA"/>
</dbReference>